<dbReference type="Gene3D" id="3.30.110.170">
    <property type="entry name" value="Protein of unknown function (DUF541), domain 1"/>
    <property type="match status" value="1"/>
</dbReference>
<comment type="caution">
    <text evidence="2">The sequence shown here is derived from an EMBL/GenBank/DDBJ whole genome shotgun (WGS) entry which is preliminary data.</text>
</comment>
<feature type="chain" id="PRO_5042224107" evidence="1">
    <location>
        <begin position="19"/>
        <end position="235"/>
    </location>
</feature>
<dbReference type="PANTHER" id="PTHR34387:SF1">
    <property type="entry name" value="PERIPLASMIC IMMUNOGENIC PROTEIN"/>
    <property type="match status" value="1"/>
</dbReference>
<protein>
    <submittedName>
        <fullName evidence="2">SIMPL domain-containing protein</fullName>
    </submittedName>
</protein>
<dbReference type="AlphaFoldDB" id="A0AAE3M6N3"/>
<keyword evidence="1" id="KW-0732">Signal</keyword>
<proteinExistence type="predicted"/>
<keyword evidence="3" id="KW-1185">Reference proteome</keyword>
<dbReference type="InterPro" id="IPR052022">
    <property type="entry name" value="26kDa_periplasmic_antigen"/>
</dbReference>
<organism evidence="2 3">
    <name type="scientific">Plebeiibacterium sediminum</name>
    <dbReference type="NCBI Taxonomy" id="2992112"/>
    <lineage>
        <taxon>Bacteria</taxon>
        <taxon>Pseudomonadati</taxon>
        <taxon>Bacteroidota</taxon>
        <taxon>Bacteroidia</taxon>
        <taxon>Marinilabiliales</taxon>
        <taxon>Marinilabiliaceae</taxon>
        <taxon>Plebeiibacterium</taxon>
    </lineage>
</organism>
<sequence length="235" mass="26688">MKKIVLILFALISLNSFAQNKNFIDQNYIEVTGKAELEVVPNEIYLKIFIDEKDLKGKDNLEDLEKQMIKKLEGIGIDISKDLSVKDMASNFKNYWIKGKEIHSSKEYQLKVSDAKTAGAVFQELEAINISNIRIEKVDHSDIDEYKQKVKVLAIKAAKQKAIALTKEIGQTTGKAIYIQELNNRVYRAMQSYETGAASNIMVRGTTSLAKMAVPDIEFEKIQLEYSILVRFTLD</sequence>
<dbReference type="InterPro" id="IPR007497">
    <property type="entry name" value="SIMPL/DUF541"/>
</dbReference>
<gene>
    <name evidence="2" type="ORF">OM075_13935</name>
</gene>
<feature type="signal peptide" evidence="1">
    <location>
        <begin position="1"/>
        <end position="18"/>
    </location>
</feature>
<reference evidence="2" key="1">
    <citation type="submission" date="2022-10" db="EMBL/GenBank/DDBJ databases">
        <authorList>
            <person name="Yu W.X."/>
        </authorList>
    </citation>
    <scope>NUCLEOTIDE SEQUENCE</scope>
    <source>
        <strain evidence="2">AAT</strain>
    </source>
</reference>
<dbReference type="Proteomes" id="UP001209229">
    <property type="component" value="Unassembled WGS sequence"/>
</dbReference>
<dbReference type="PANTHER" id="PTHR34387">
    <property type="entry name" value="SLR1258 PROTEIN"/>
    <property type="match status" value="1"/>
</dbReference>
<evidence type="ECO:0000313" key="3">
    <source>
        <dbReference type="Proteomes" id="UP001209229"/>
    </source>
</evidence>
<evidence type="ECO:0000256" key="1">
    <source>
        <dbReference type="SAM" id="SignalP"/>
    </source>
</evidence>
<dbReference type="Pfam" id="PF04402">
    <property type="entry name" value="SIMPL"/>
    <property type="match status" value="1"/>
</dbReference>
<dbReference type="RefSeq" id="WP_301191136.1">
    <property type="nucleotide sequence ID" value="NZ_JAPDPJ010000032.1"/>
</dbReference>
<dbReference type="GO" id="GO:0006974">
    <property type="term" value="P:DNA damage response"/>
    <property type="evidence" value="ECO:0007669"/>
    <property type="project" value="TreeGrafter"/>
</dbReference>
<evidence type="ECO:0000313" key="2">
    <source>
        <dbReference type="EMBL" id="MCW3787570.1"/>
    </source>
</evidence>
<dbReference type="EMBL" id="JAPDPJ010000032">
    <property type="protein sequence ID" value="MCW3787570.1"/>
    <property type="molecule type" value="Genomic_DNA"/>
</dbReference>
<name>A0AAE3M6N3_9BACT</name>
<accession>A0AAE3M6N3</accession>